<dbReference type="PANTHER" id="PTHR31472">
    <property type="entry name" value="OS05G0244600 PROTEIN"/>
    <property type="match status" value="1"/>
</dbReference>
<feature type="region of interest" description="Disordered" evidence="1">
    <location>
        <begin position="106"/>
        <end position="128"/>
    </location>
</feature>
<dbReference type="Pfam" id="PF21473">
    <property type="entry name" value="OB_Ssb-like"/>
    <property type="match status" value="1"/>
</dbReference>
<feature type="compositionally biased region" description="Polar residues" evidence="1">
    <location>
        <begin position="1"/>
        <end position="17"/>
    </location>
</feature>
<dbReference type="InterPro" id="IPR012340">
    <property type="entry name" value="NA-bd_OB-fold"/>
</dbReference>
<feature type="domain" description="Single-stranded DNA binding protein Ssb-like OB fold" evidence="2">
    <location>
        <begin position="30"/>
        <end position="108"/>
    </location>
</feature>
<feature type="region of interest" description="Disordered" evidence="1">
    <location>
        <begin position="1"/>
        <end position="24"/>
    </location>
</feature>
<organism evidence="3">
    <name type="scientific">Tetraselmis sp. GSL018</name>
    <dbReference type="NCBI Taxonomy" id="582737"/>
    <lineage>
        <taxon>Eukaryota</taxon>
        <taxon>Viridiplantae</taxon>
        <taxon>Chlorophyta</taxon>
        <taxon>core chlorophytes</taxon>
        <taxon>Chlorodendrophyceae</taxon>
        <taxon>Chlorodendrales</taxon>
        <taxon>Chlorodendraceae</taxon>
        <taxon>Tetraselmis</taxon>
    </lineage>
</organism>
<proteinExistence type="predicted"/>
<reference evidence="3" key="1">
    <citation type="submission" date="2014-05" db="EMBL/GenBank/DDBJ databases">
        <title>The transcriptome of the halophilic microalga Tetraselmis sp. GSL018 isolated from the Great Salt Lake, Utah.</title>
        <authorList>
            <person name="Jinkerson R.E."/>
            <person name="D'Adamo S."/>
            <person name="Posewitz M.C."/>
        </authorList>
    </citation>
    <scope>NUCLEOTIDE SEQUENCE</scope>
    <source>
        <strain evidence="3">GSL018</strain>
    </source>
</reference>
<dbReference type="EMBL" id="GBEZ01008284">
    <property type="protein sequence ID" value="JAC77247.1"/>
    <property type="molecule type" value="Transcribed_RNA"/>
</dbReference>
<evidence type="ECO:0000256" key="1">
    <source>
        <dbReference type="SAM" id="MobiDB-lite"/>
    </source>
</evidence>
<dbReference type="SUPFAM" id="SSF50249">
    <property type="entry name" value="Nucleic acid-binding proteins"/>
    <property type="match status" value="1"/>
</dbReference>
<gene>
    <name evidence="3" type="primary">RPA1</name>
    <name evidence="3" type="ORF">TSPGSL018_18176</name>
</gene>
<dbReference type="AlphaFoldDB" id="A0A061RWI8"/>
<accession>A0A061RWI8</accession>
<evidence type="ECO:0000313" key="3">
    <source>
        <dbReference type="EMBL" id="JAC77247.1"/>
    </source>
</evidence>
<sequence length="145" mass="15485">MTETVDNVQESANSQQYIPPPGPASTVAELRPGTEGHNLTLKVISSKNVRTGRGTSAGLSEAIVGDETGVIVMTCRQGQVDIVKPGNVISVKEGFVTLFKGSMRLSADPKNPESVTKADDPPSIEPNTQFNVSMIEYEIVQAEQK</sequence>
<protein>
    <submittedName>
        <fullName evidence="3">Replication factor A1</fullName>
    </submittedName>
</protein>
<dbReference type="Gene3D" id="2.40.50.140">
    <property type="entry name" value="Nucleic acid-binding proteins"/>
    <property type="match status" value="1"/>
</dbReference>
<dbReference type="InterPro" id="IPR048970">
    <property type="entry name" value="OB_Ssb-like"/>
</dbReference>
<name>A0A061RWI8_9CHLO</name>
<evidence type="ECO:0000259" key="2">
    <source>
        <dbReference type="Pfam" id="PF21473"/>
    </source>
</evidence>
<dbReference type="PANTHER" id="PTHR31472:SF5">
    <property type="entry name" value="OS05G0244600 PROTEIN"/>
    <property type="match status" value="1"/>
</dbReference>